<evidence type="ECO:0000313" key="1">
    <source>
        <dbReference type="EMBL" id="GFR46002.1"/>
    </source>
</evidence>
<evidence type="ECO:0000313" key="2">
    <source>
        <dbReference type="Proteomes" id="UP001054857"/>
    </source>
</evidence>
<protein>
    <submittedName>
        <fullName evidence="1">Uncharacterized protein</fullName>
    </submittedName>
</protein>
<keyword evidence="2" id="KW-1185">Reference proteome</keyword>
<accession>A0AAD3DSV4</accession>
<sequence>MAALHHSQGLADRRAGARAEKCVPQSCRALHVSPAWNLPGTSSGFARNHLGLHRNAQRSTASYGMAVCRSAQTSEALLASSASSSLETPQSAAGPDLTLECTETGTTIHVFGVSHLEPQPHIGEWVLRRRPCAVLVETALGSEHGAEAGSVVVAGQRLADPSAAFYLRMFCQVGASLQQHMGGDFTASPLWGQVSRAYNGEQLAYLGALATGAPLVFADRPKHLTYSRLFSQCSLPQLDQGYSHAAEANYRSFLGLPPPPYDPNQLPTTERILMLEREAVMLGVVHGVCSGDLP</sequence>
<dbReference type="AlphaFoldDB" id="A0AAD3DSV4"/>
<feature type="non-terminal residue" evidence="1">
    <location>
        <position position="294"/>
    </location>
</feature>
<dbReference type="EMBL" id="BMAR01000011">
    <property type="protein sequence ID" value="GFR46002.1"/>
    <property type="molecule type" value="Genomic_DNA"/>
</dbReference>
<dbReference type="Proteomes" id="UP001054857">
    <property type="component" value="Unassembled WGS sequence"/>
</dbReference>
<name>A0AAD3DSV4_9CHLO</name>
<comment type="caution">
    <text evidence="1">The sequence shown here is derived from an EMBL/GenBank/DDBJ whole genome shotgun (WGS) entry which is preliminary data.</text>
</comment>
<organism evidence="1 2">
    <name type="scientific">Astrephomene gubernaculifera</name>
    <dbReference type="NCBI Taxonomy" id="47775"/>
    <lineage>
        <taxon>Eukaryota</taxon>
        <taxon>Viridiplantae</taxon>
        <taxon>Chlorophyta</taxon>
        <taxon>core chlorophytes</taxon>
        <taxon>Chlorophyceae</taxon>
        <taxon>CS clade</taxon>
        <taxon>Chlamydomonadales</taxon>
        <taxon>Astrephomenaceae</taxon>
        <taxon>Astrephomene</taxon>
    </lineage>
</organism>
<proteinExistence type="predicted"/>
<reference evidence="1 2" key="1">
    <citation type="journal article" date="2021" name="Sci. Rep.">
        <title>Genome sequencing of the multicellular alga Astrephomene provides insights into convergent evolution of germ-soma differentiation.</title>
        <authorList>
            <person name="Yamashita S."/>
            <person name="Yamamoto K."/>
            <person name="Matsuzaki R."/>
            <person name="Suzuki S."/>
            <person name="Yamaguchi H."/>
            <person name="Hirooka S."/>
            <person name="Minakuchi Y."/>
            <person name="Miyagishima S."/>
            <person name="Kawachi M."/>
            <person name="Toyoda A."/>
            <person name="Nozaki H."/>
        </authorList>
    </citation>
    <scope>NUCLEOTIDE SEQUENCE [LARGE SCALE GENOMIC DNA]</scope>
    <source>
        <strain evidence="1 2">NIES-4017</strain>
    </source>
</reference>
<gene>
    <name evidence="1" type="ORF">Agub_g7480</name>
</gene>